<evidence type="ECO:0000313" key="1">
    <source>
        <dbReference type="EMBL" id="KAF7439673.1"/>
    </source>
</evidence>
<protein>
    <submittedName>
        <fullName evidence="1">Uncharacterized protein</fullName>
    </submittedName>
</protein>
<name>A0A8H7DXF0_PLEOS</name>
<dbReference type="RefSeq" id="XP_036635517.1">
    <property type="nucleotide sequence ID" value="XM_036769672.1"/>
</dbReference>
<reference evidence="1" key="1">
    <citation type="submission" date="2019-07" db="EMBL/GenBank/DDBJ databases">
        <authorList>
            <person name="Palmer J.M."/>
        </authorList>
    </citation>
    <scope>NUCLEOTIDE SEQUENCE</scope>
    <source>
        <strain evidence="1">PC9</strain>
    </source>
</reference>
<organism evidence="1 2">
    <name type="scientific">Pleurotus ostreatus</name>
    <name type="common">Oyster mushroom</name>
    <name type="synonym">White-rot fungus</name>
    <dbReference type="NCBI Taxonomy" id="5322"/>
    <lineage>
        <taxon>Eukaryota</taxon>
        <taxon>Fungi</taxon>
        <taxon>Dikarya</taxon>
        <taxon>Basidiomycota</taxon>
        <taxon>Agaricomycotina</taxon>
        <taxon>Agaricomycetes</taxon>
        <taxon>Agaricomycetidae</taxon>
        <taxon>Agaricales</taxon>
        <taxon>Pleurotineae</taxon>
        <taxon>Pleurotaceae</taxon>
        <taxon>Pleurotus</taxon>
    </lineage>
</organism>
<gene>
    <name evidence="1" type="ORF">PC9H_000009</name>
</gene>
<keyword evidence="2" id="KW-1185">Reference proteome</keyword>
<comment type="caution">
    <text evidence="1">The sequence shown here is derived from an EMBL/GenBank/DDBJ whole genome shotgun (WGS) entry which is preliminary data.</text>
</comment>
<proteinExistence type="predicted"/>
<dbReference type="GeneID" id="59369850"/>
<dbReference type="EMBL" id="JACETU010000001">
    <property type="protein sequence ID" value="KAF7439673.1"/>
    <property type="molecule type" value="Genomic_DNA"/>
</dbReference>
<dbReference type="VEuPathDB" id="FungiDB:PC9H_000009"/>
<accession>A0A8H7DXF0</accession>
<sequence length="304" mass="34726">MDLGFVWIHSVAMNLSGSRFCAAHRDFSGDRPVAVVSMESTTCETMTEPVENSDERSPFAKISSDERTSDERFLFARDIKSKQVSRTVPVRKASTGWYTNGTPWRDCVLMPHPEKWKDFYGFGTAHPLSKRSQWAGTKWINLAHSRNFLRCPGRVPLMNGHPCTSLIVFSSRFNVTPYRQCAQLLATKCPGQACTPVLWAQMLVSYERSPLREWPKLYQPRPALGCASDKKNKMKDMNTHDIHNRAQVHIHAFPSELFTERGTACAHQRPAERRRRVDAIREARYALYEPQSGRAVLKANRRNA</sequence>
<dbReference type="Proteomes" id="UP000623687">
    <property type="component" value="Unassembled WGS sequence"/>
</dbReference>
<evidence type="ECO:0000313" key="2">
    <source>
        <dbReference type="Proteomes" id="UP000623687"/>
    </source>
</evidence>
<dbReference type="AlphaFoldDB" id="A0A8H7DXF0"/>